<gene>
    <name evidence="1" type="ORF">G0E20_18955</name>
</gene>
<proteinExistence type="predicted"/>
<dbReference type="EMBL" id="DAAMKO010000023">
    <property type="protein sequence ID" value="HAC7036596.1"/>
    <property type="molecule type" value="Genomic_DNA"/>
</dbReference>
<accession>A0A603G2R9</accession>
<name>A0A603G2R9_SALTM</name>
<sequence length="61" mass="6564">MLTESTYKGLSGVRGNSHAPFLGGGGAAMCRCYPTNKRQPETVTVSRNITPVPCIQPYTTF</sequence>
<dbReference type="AlphaFoldDB" id="A0A603G2R9"/>
<protein>
    <submittedName>
        <fullName evidence="1">Uncharacterized protein</fullName>
    </submittedName>
</protein>
<reference evidence="1" key="1">
    <citation type="journal article" date="2018" name="Genome Biol.">
        <title>SKESA: strategic k-mer extension for scrupulous assemblies.</title>
        <authorList>
            <person name="Souvorov A."/>
            <person name="Agarwala R."/>
            <person name="Lipman D.J."/>
        </authorList>
    </citation>
    <scope>NUCLEOTIDE SEQUENCE</scope>
    <source>
        <strain evidence="1">Salmonella enterica</strain>
    </source>
</reference>
<organism evidence="1">
    <name type="scientific">Salmonella typhimurium</name>
    <dbReference type="NCBI Taxonomy" id="90371"/>
    <lineage>
        <taxon>Bacteria</taxon>
        <taxon>Pseudomonadati</taxon>
        <taxon>Pseudomonadota</taxon>
        <taxon>Gammaproteobacteria</taxon>
        <taxon>Enterobacterales</taxon>
        <taxon>Enterobacteriaceae</taxon>
        <taxon>Salmonella</taxon>
    </lineage>
</organism>
<evidence type="ECO:0000313" key="1">
    <source>
        <dbReference type="EMBL" id="HAC7036596.1"/>
    </source>
</evidence>
<comment type="caution">
    <text evidence="1">The sequence shown here is derived from an EMBL/GenBank/DDBJ whole genome shotgun (WGS) entry which is preliminary data.</text>
</comment>
<reference evidence="1" key="2">
    <citation type="submission" date="2018-07" db="EMBL/GenBank/DDBJ databases">
        <authorList>
            <consortium name="NCBI Pathogen Detection Project"/>
        </authorList>
    </citation>
    <scope>NUCLEOTIDE SEQUENCE</scope>
    <source>
        <strain evidence="1">Salmonella enterica</strain>
    </source>
</reference>